<evidence type="ECO:0000256" key="1">
    <source>
        <dbReference type="ARBA" id="ARBA00022527"/>
    </source>
</evidence>
<dbReference type="GO" id="GO:0004674">
    <property type="term" value="F:protein serine/threonine kinase activity"/>
    <property type="evidence" value="ECO:0007669"/>
    <property type="project" value="UniProtKB-KW"/>
</dbReference>
<dbReference type="EMBL" id="JAFCMP010000057">
    <property type="protein sequence ID" value="KAG5189084.1"/>
    <property type="molecule type" value="Genomic_DNA"/>
</dbReference>
<keyword evidence="4 8" id="KW-0418">Kinase</keyword>
<evidence type="ECO:0000256" key="5">
    <source>
        <dbReference type="ARBA" id="ARBA00022840"/>
    </source>
</evidence>
<dbReference type="PANTHER" id="PTHR24353">
    <property type="entry name" value="CYCLIC NUCLEOTIDE-DEPENDENT PROTEIN KINASE"/>
    <property type="match status" value="1"/>
</dbReference>
<evidence type="ECO:0000256" key="3">
    <source>
        <dbReference type="ARBA" id="ARBA00022741"/>
    </source>
</evidence>
<dbReference type="GO" id="GO:0005524">
    <property type="term" value="F:ATP binding"/>
    <property type="evidence" value="ECO:0007669"/>
    <property type="project" value="UniProtKB-KW"/>
</dbReference>
<evidence type="ECO:0000256" key="4">
    <source>
        <dbReference type="ARBA" id="ARBA00022777"/>
    </source>
</evidence>
<evidence type="ECO:0000313" key="9">
    <source>
        <dbReference type="Proteomes" id="UP000664859"/>
    </source>
</evidence>
<evidence type="ECO:0000256" key="6">
    <source>
        <dbReference type="SAM" id="MobiDB-lite"/>
    </source>
</evidence>
<keyword evidence="3" id="KW-0547">Nucleotide-binding</keyword>
<dbReference type="PROSITE" id="PS50011">
    <property type="entry name" value="PROTEIN_KINASE_DOM"/>
    <property type="match status" value="1"/>
</dbReference>
<reference evidence="8" key="1">
    <citation type="submission" date="2021-02" db="EMBL/GenBank/DDBJ databases">
        <title>First Annotated Genome of the Yellow-green Alga Tribonema minus.</title>
        <authorList>
            <person name="Mahan K.M."/>
        </authorList>
    </citation>
    <scope>NUCLEOTIDE SEQUENCE</scope>
    <source>
        <strain evidence="8">UTEX B ZZ1240</strain>
    </source>
</reference>
<evidence type="ECO:0000259" key="7">
    <source>
        <dbReference type="PROSITE" id="PS50011"/>
    </source>
</evidence>
<dbReference type="SUPFAM" id="SSF56112">
    <property type="entry name" value="Protein kinase-like (PK-like)"/>
    <property type="match status" value="1"/>
</dbReference>
<evidence type="ECO:0000313" key="8">
    <source>
        <dbReference type="EMBL" id="KAG5189084.1"/>
    </source>
</evidence>
<keyword evidence="2" id="KW-0808">Transferase</keyword>
<keyword evidence="5" id="KW-0067">ATP-binding</keyword>
<feature type="region of interest" description="Disordered" evidence="6">
    <location>
        <begin position="1"/>
        <end position="32"/>
    </location>
</feature>
<dbReference type="InterPro" id="IPR011009">
    <property type="entry name" value="Kinase-like_dom_sf"/>
</dbReference>
<dbReference type="SMART" id="SM00220">
    <property type="entry name" value="S_TKc"/>
    <property type="match status" value="1"/>
</dbReference>
<dbReference type="Gene3D" id="1.10.510.10">
    <property type="entry name" value="Transferase(Phosphotransferase) domain 1"/>
    <property type="match status" value="1"/>
</dbReference>
<protein>
    <submittedName>
        <fullName evidence="8">Kinase-like domain-containing protein</fullName>
    </submittedName>
</protein>
<accession>A0A836CKT2</accession>
<feature type="domain" description="Protein kinase" evidence="7">
    <location>
        <begin position="1"/>
        <end position="260"/>
    </location>
</feature>
<proteinExistence type="predicted"/>
<keyword evidence="9" id="KW-1185">Reference proteome</keyword>
<dbReference type="InterPro" id="IPR000719">
    <property type="entry name" value="Prot_kinase_dom"/>
</dbReference>
<dbReference type="Pfam" id="PF00069">
    <property type="entry name" value="Pkinase"/>
    <property type="match status" value="1"/>
</dbReference>
<keyword evidence="1" id="KW-0723">Serine/threonine-protein kinase</keyword>
<dbReference type="AlphaFoldDB" id="A0A836CKT2"/>
<dbReference type="OrthoDB" id="1278353at2759"/>
<organism evidence="8 9">
    <name type="scientific">Tribonema minus</name>
    <dbReference type="NCBI Taxonomy" id="303371"/>
    <lineage>
        <taxon>Eukaryota</taxon>
        <taxon>Sar</taxon>
        <taxon>Stramenopiles</taxon>
        <taxon>Ochrophyta</taxon>
        <taxon>PX clade</taxon>
        <taxon>Xanthophyceae</taxon>
        <taxon>Tribonematales</taxon>
        <taxon>Tribonemataceae</taxon>
        <taxon>Tribonema</taxon>
    </lineage>
</organism>
<evidence type="ECO:0000256" key="2">
    <source>
        <dbReference type="ARBA" id="ARBA00022679"/>
    </source>
</evidence>
<sequence length="267" mass="28983">MDGSVTSPLRLPELESSSSLSDDDSNSDSSMQHQPHASAIFISVITLSVWSITVTCIAHEATSCFTDTTCHLQDSNERWGAHAASRSLASFSDFDWADDSVSDIGDDSMSEEAYDKLALAGANRDTWRKAVLLDGNGHICLTEFAAAKDQVHNATGVCFTVCGKDPYSAPEVQLGARGHGLAVDWWSLGIIMYKMLTGKVPLPTVMIPDLDDAIEAVLKGVPEYVSPQCQAFMESLLQINPARRLGSSRRGAQDVKHWSYTLTLELV</sequence>
<dbReference type="Proteomes" id="UP000664859">
    <property type="component" value="Unassembled WGS sequence"/>
</dbReference>
<gene>
    <name evidence="8" type="ORF">JKP88DRAFT_275550</name>
</gene>
<feature type="compositionally biased region" description="Low complexity" evidence="6">
    <location>
        <begin position="7"/>
        <end position="20"/>
    </location>
</feature>
<comment type="caution">
    <text evidence="8">The sequence shown here is derived from an EMBL/GenBank/DDBJ whole genome shotgun (WGS) entry which is preliminary data.</text>
</comment>
<name>A0A836CKT2_9STRA</name>